<gene>
    <name evidence="1" type="ORF">DHETER_LOCUS13670</name>
</gene>
<reference evidence="1" key="1">
    <citation type="submission" date="2021-06" db="EMBL/GenBank/DDBJ databases">
        <authorList>
            <person name="Kallberg Y."/>
            <person name="Tangrot J."/>
            <person name="Rosling A."/>
        </authorList>
    </citation>
    <scope>NUCLEOTIDE SEQUENCE</scope>
    <source>
        <strain evidence="1">IL203A</strain>
    </source>
</reference>
<dbReference type="EMBL" id="CAJVPU010038447">
    <property type="protein sequence ID" value="CAG8734848.1"/>
    <property type="molecule type" value="Genomic_DNA"/>
</dbReference>
<evidence type="ECO:0000313" key="2">
    <source>
        <dbReference type="Proteomes" id="UP000789702"/>
    </source>
</evidence>
<protein>
    <submittedName>
        <fullName evidence="1">2560_t:CDS:1</fullName>
    </submittedName>
</protein>
<proteinExistence type="predicted"/>
<sequence length="110" mass="12428">EAIWKTVEEEINKILSEIISGRESSDEENETLKNKSNEVEISIKIQDEIAGEMKKEASDQEKVSQNKQNDTNVANTAKSIFVLLAIVNSESLLILDTTTKNIIIDEKHKR</sequence>
<organism evidence="1 2">
    <name type="scientific">Dentiscutata heterogama</name>
    <dbReference type="NCBI Taxonomy" id="1316150"/>
    <lineage>
        <taxon>Eukaryota</taxon>
        <taxon>Fungi</taxon>
        <taxon>Fungi incertae sedis</taxon>
        <taxon>Mucoromycota</taxon>
        <taxon>Glomeromycotina</taxon>
        <taxon>Glomeromycetes</taxon>
        <taxon>Diversisporales</taxon>
        <taxon>Gigasporaceae</taxon>
        <taxon>Dentiscutata</taxon>
    </lineage>
</organism>
<accession>A0ACA9Q5D9</accession>
<keyword evidence="2" id="KW-1185">Reference proteome</keyword>
<evidence type="ECO:0000313" key="1">
    <source>
        <dbReference type="EMBL" id="CAG8734848.1"/>
    </source>
</evidence>
<comment type="caution">
    <text evidence="1">The sequence shown here is derived from an EMBL/GenBank/DDBJ whole genome shotgun (WGS) entry which is preliminary data.</text>
</comment>
<dbReference type="Proteomes" id="UP000789702">
    <property type="component" value="Unassembled WGS sequence"/>
</dbReference>
<feature type="non-terminal residue" evidence="1">
    <location>
        <position position="1"/>
    </location>
</feature>
<feature type="non-terminal residue" evidence="1">
    <location>
        <position position="110"/>
    </location>
</feature>
<name>A0ACA9Q5D9_9GLOM</name>